<dbReference type="InterPro" id="IPR050707">
    <property type="entry name" value="HTH_MetabolicPath_Reg"/>
</dbReference>
<sequence>MSSQTPSQIRTEMLPGATPEVPVEAPAVAAPGSLVRMLEVLDQFTPDQPVIRVDDLQARLGYTKSTAYRYVKALCDAGLLAQASQGRYSLGPRIVELERLMRIADPLLQAGEAVLPELAAEMPNSMVLLCSLYRDKVLCVHREGPEAIEAGGRRISILRARGLPLPLFQGAASLVILASLPTPRIRALFVQRQAEMAAAGLGADWAAVRQRLAGIRRDGQVTTVGRFNRHLAAVSVPVRSRDGAQVAGSLTRIMPAEAYPGEDPALLLQRLQACAAQVSARLA</sequence>
<keyword evidence="2" id="KW-0238">DNA-binding</keyword>
<gene>
    <name evidence="6" type="ORF">HB662_04685</name>
</gene>
<protein>
    <submittedName>
        <fullName evidence="6">Helix-turn-helix domain-containing protein</fullName>
    </submittedName>
</protein>
<feature type="domain" description="IclR-ED" evidence="5">
    <location>
        <begin position="93"/>
        <end position="283"/>
    </location>
</feature>
<accession>A0ABX1EW94</accession>
<organism evidence="6 7">
    <name type="scientific">Falsiroseomonas frigidaquae</name>
    <dbReference type="NCBI Taxonomy" id="487318"/>
    <lineage>
        <taxon>Bacteria</taxon>
        <taxon>Pseudomonadati</taxon>
        <taxon>Pseudomonadota</taxon>
        <taxon>Alphaproteobacteria</taxon>
        <taxon>Acetobacterales</taxon>
        <taxon>Roseomonadaceae</taxon>
        <taxon>Falsiroseomonas</taxon>
    </lineage>
</organism>
<evidence type="ECO:0000256" key="3">
    <source>
        <dbReference type="ARBA" id="ARBA00023163"/>
    </source>
</evidence>
<dbReference type="Gene3D" id="1.10.10.10">
    <property type="entry name" value="Winged helix-like DNA-binding domain superfamily/Winged helix DNA-binding domain"/>
    <property type="match status" value="1"/>
</dbReference>
<reference evidence="6 7" key="1">
    <citation type="submission" date="2020-03" db="EMBL/GenBank/DDBJ databases">
        <title>Roseomonas selenitidurans sp. nov. isolated from soil.</title>
        <authorList>
            <person name="Liu H."/>
        </authorList>
    </citation>
    <scope>NUCLEOTIDE SEQUENCE [LARGE SCALE GENOMIC DNA]</scope>
    <source>
        <strain evidence="6 7">JCM 15073</strain>
    </source>
</reference>
<dbReference type="InterPro" id="IPR029016">
    <property type="entry name" value="GAF-like_dom_sf"/>
</dbReference>
<evidence type="ECO:0000256" key="2">
    <source>
        <dbReference type="ARBA" id="ARBA00023125"/>
    </source>
</evidence>
<dbReference type="PANTHER" id="PTHR30136">
    <property type="entry name" value="HELIX-TURN-HELIX TRANSCRIPTIONAL REGULATOR, ICLR FAMILY"/>
    <property type="match status" value="1"/>
</dbReference>
<keyword evidence="3" id="KW-0804">Transcription</keyword>
<keyword evidence="7" id="KW-1185">Reference proteome</keyword>
<comment type="caution">
    <text evidence="6">The sequence shown here is derived from an EMBL/GenBank/DDBJ whole genome shotgun (WGS) entry which is preliminary data.</text>
</comment>
<dbReference type="Pfam" id="PF09339">
    <property type="entry name" value="HTH_IclR"/>
    <property type="match status" value="1"/>
</dbReference>
<dbReference type="SUPFAM" id="SSF46785">
    <property type="entry name" value="Winged helix' DNA-binding domain"/>
    <property type="match status" value="1"/>
</dbReference>
<dbReference type="Proteomes" id="UP000765160">
    <property type="component" value="Unassembled WGS sequence"/>
</dbReference>
<dbReference type="RefSeq" id="WP_168047733.1">
    <property type="nucleotide sequence ID" value="NZ_JAATJR010000002.1"/>
</dbReference>
<keyword evidence="1" id="KW-0805">Transcription regulation</keyword>
<dbReference type="Gene3D" id="3.30.450.40">
    <property type="match status" value="1"/>
</dbReference>
<dbReference type="InterPro" id="IPR014757">
    <property type="entry name" value="Tscrpt_reg_IclR_C"/>
</dbReference>
<dbReference type="EMBL" id="JAAVTX010000002">
    <property type="protein sequence ID" value="NKE44059.1"/>
    <property type="molecule type" value="Genomic_DNA"/>
</dbReference>
<evidence type="ECO:0000313" key="6">
    <source>
        <dbReference type="EMBL" id="NKE44059.1"/>
    </source>
</evidence>
<name>A0ABX1EW94_9PROT</name>
<evidence type="ECO:0000256" key="1">
    <source>
        <dbReference type="ARBA" id="ARBA00023015"/>
    </source>
</evidence>
<dbReference type="Pfam" id="PF01614">
    <property type="entry name" value="IclR_C"/>
    <property type="match status" value="1"/>
</dbReference>
<dbReference type="InterPro" id="IPR005471">
    <property type="entry name" value="Tscrpt_reg_IclR_N"/>
</dbReference>
<dbReference type="PROSITE" id="PS51078">
    <property type="entry name" value="ICLR_ED"/>
    <property type="match status" value="1"/>
</dbReference>
<evidence type="ECO:0000313" key="7">
    <source>
        <dbReference type="Proteomes" id="UP000765160"/>
    </source>
</evidence>
<evidence type="ECO:0000259" key="4">
    <source>
        <dbReference type="PROSITE" id="PS51077"/>
    </source>
</evidence>
<dbReference type="SMART" id="SM00346">
    <property type="entry name" value="HTH_ICLR"/>
    <property type="match status" value="1"/>
</dbReference>
<dbReference type="SUPFAM" id="SSF55781">
    <property type="entry name" value="GAF domain-like"/>
    <property type="match status" value="1"/>
</dbReference>
<dbReference type="PANTHER" id="PTHR30136:SF24">
    <property type="entry name" value="HTH-TYPE TRANSCRIPTIONAL REPRESSOR ALLR"/>
    <property type="match status" value="1"/>
</dbReference>
<feature type="domain" description="HTH iclR-type" evidence="4">
    <location>
        <begin position="31"/>
        <end position="92"/>
    </location>
</feature>
<dbReference type="InterPro" id="IPR036388">
    <property type="entry name" value="WH-like_DNA-bd_sf"/>
</dbReference>
<dbReference type="InterPro" id="IPR036390">
    <property type="entry name" value="WH_DNA-bd_sf"/>
</dbReference>
<dbReference type="PROSITE" id="PS51077">
    <property type="entry name" value="HTH_ICLR"/>
    <property type="match status" value="1"/>
</dbReference>
<proteinExistence type="predicted"/>
<evidence type="ECO:0000259" key="5">
    <source>
        <dbReference type="PROSITE" id="PS51078"/>
    </source>
</evidence>